<dbReference type="SUPFAM" id="SSF47413">
    <property type="entry name" value="lambda repressor-like DNA-binding domains"/>
    <property type="match status" value="1"/>
</dbReference>
<dbReference type="PANTHER" id="PTHR46558">
    <property type="entry name" value="TRACRIPTIONAL REGULATORY PROTEIN-RELATED-RELATED"/>
    <property type="match status" value="1"/>
</dbReference>
<keyword evidence="1" id="KW-0238">DNA-binding</keyword>
<dbReference type="PROSITE" id="PS50943">
    <property type="entry name" value="HTH_CROC1"/>
    <property type="match status" value="1"/>
</dbReference>
<keyword evidence="5" id="KW-1185">Reference proteome</keyword>
<proteinExistence type="predicted"/>
<name>A0A433YBL7_9BACL</name>
<organism evidence="4 5">
    <name type="scientific">Paenibacillus anaericanus</name>
    <dbReference type="NCBI Taxonomy" id="170367"/>
    <lineage>
        <taxon>Bacteria</taxon>
        <taxon>Bacillati</taxon>
        <taxon>Bacillota</taxon>
        <taxon>Bacilli</taxon>
        <taxon>Bacillales</taxon>
        <taxon>Paenibacillaceae</taxon>
        <taxon>Paenibacillus</taxon>
    </lineage>
</organism>
<comment type="caution">
    <text evidence="4">The sequence shown here is derived from an EMBL/GenBank/DDBJ whole genome shotgun (WGS) entry which is preliminary data.</text>
</comment>
<keyword evidence="2" id="KW-1133">Transmembrane helix</keyword>
<protein>
    <submittedName>
        <fullName evidence="4">XRE family transcriptional regulator</fullName>
    </submittedName>
</protein>
<sequence length="259" mass="27647">MEFADKLQKFRKERGMSQENLAAIIGVSRQSVSKWESGQAYPELDKIIALSELFNVTVDNLVKNTPSSTESAENVQHIRYVDSRYMYRYEYKSKRTWRGLPLVHINIGRGIHVAKGIIAIGNIAIGGLSIGGIALGGLCLGGLGFGLVSSGGVVLGLLMALGGVAIAPIAIGALAIGIIAIGSLAIGMFSVGACAIASHIAIGQYATGHIAIGESVRGAQTLLMENNKLISAEQVRALIYQEYPRLWKPIVERIISIFN</sequence>
<evidence type="ECO:0000256" key="1">
    <source>
        <dbReference type="ARBA" id="ARBA00023125"/>
    </source>
</evidence>
<evidence type="ECO:0000313" key="4">
    <source>
        <dbReference type="EMBL" id="RUT47253.1"/>
    </source>
</evidence>
<evidence type="ECO:0000313" key="5">
    <source>
        <dbReference type="Proteomes" id="UP000279446"/>
    </source>
</evidence>
<dbReference type="SMART" id="SM00530">
    <property type="entry name" value="HTH_XRE"/>
    <property type="match status" value="1"/>
</dbReference>
<dbReference type="EMBL" id="RZNY01000005">
    <property type="protein sequence ID" value="RUT47253.1"/>
    <property type="molecule type" value="Genomic_DNA"/>
</dbReference>
<dbReference type="InterPro" id="IPR010982">
    <property type="entry name" value="Lambda_DNA-bd_dom_sf"/>
</dbReference>
<dbReference type="Proteomes" id="UP000279446">
    <property type="component" value="Unassembled WGS sequence"/>
</dbReference>
<evidence type="ECO:0000256" key="2">
    <source>
        <dbReference type="SAM" id="Phobius"/>
    </source>
</evidence>
<feature type="transmembrane region" description="Helical" evidence="2">
    <location>
        <begin position="153"/>
        <end position="181"/>
    </location>
</feature>
<accession>A0A433YBL7</accession>
<dbReference type="GO" id="GO:0003677">
    <property type="term" value="F:DNA binding"/>
    <property type="evidence" value="ECO:0007669"/>
    <property type="project" value="UniProtKB-KW"/>
</dbReference>
<gene>
    <name evidence="4" type="ORF">EJP82_08765</name>
</gene>
<dbReference type="Pfam" id="PF01381">
    <property type="entry name" value="HTH_3"/>
    <property type="match status" value="1"/>
</dbReference>
<evidence type="ECO:0000259" key="3">
    <source>
        <dbReference type="PROSITE" id="PS50943"/>
    </source>
</evidence>
<dbReference type="InterPro" id="IPR001387">
    <property type="entry name" value="Cro/C1-type_HTH"/>
</dbReference>
<reference evidence="4 5" key="1">
    <citation type="submission" date="2018-12" db="EMBL/GenBank/DDBJ databases">
        <authorList>
            <person name="Sun L."/>
            <person name="Chen Z."/>
        </authorList>
    </citation>
    <scope>NUCLEOTIDE SEQUENCE [LARGE SCALE GENOMIC DNA]</scope>
    <source>
        <strain evidence="4 5">DSM 15890</strain>
    </source>
</reference>
<dbReference type="OrthoDB" id="9804312at2"/>
<feature type="transmembrane region" description="Helical" evidence="2">
    <location>
        <begin position="117"/>
        <end position="147"/>
    </location>
</feature>
<keyword evidence="2" id="KW-0812">Transmembrane</keyword>
<dbReference type="Gene3D" id="1.10.260.40">
    <property type="entry name" value="lambda repressor-like DNA-binding domains"/>
    <property type="match status" value="1"/>
</dbReference>
<feature type="domain" description="HTH cro/C1-type" evidence="3">
    <location>
        <begin position="7"/>
        <end position="61"/>
    </location>
</feature>
<dbReference type="CDD" id="cd00093">
    <property type="entry name" value="HTH_XRE"/>
    <property type="match status" value="1"/>
</dbReference>
<keyword evidence="2" id="KW-0472">Membrane</keyword>
<dbReference type="AlphaFoldDB" id="A0A433YBL7"/>
<dbReference type="RefSeq" id="WP_127191654.1">
    <property type="nucleotide sequence ID" value="NZ_RZNY01000005.1"/>
</dbReference>
<dbReference type="PANTHER" id="PTHR46558:SF13">
    <property type="entry name" value="HTH-TYPE TRANSCRIPTIONAL REGULATOR IMMR"/>
    <property type="match status" value="1"/>
</dbReference>